<feature type="transmembrane region" description="Helical" evidence="5">
    <location>
        <begin position="354"/>
        <end position="371"/>
    </location>
</feature>
<evidence type="ECO:0000259" key="6">
    <source>
        <dbReference type="PROSITE" id="PS50850"/>
    </source>
</evidence>
<gene>
    <name evidence="7" type="ORF">AB4829_27870</name>
</gene>
<dbReference type="EMBL" id="JBITPR010000051">
    <property type="protein sequence ID" value="MFI7874399.1"/>
    <property type="molecule type" value="Genomic_DNA"/>
</dbReference>
<feature type="transmembrane region" description="Helical" evidence="5">
    <location>
        <begin position="259"/>
        <end position="280"/>
    </location>
</feature>
<dbReference type="RefSeq" id="WP_399594359.1">
    <property type="nucleotide sequence ID" value="NZ_JBITPR010000051.1"/>
</dbReference>
<evidence type="ECO:0000256" key="2">
    <source>
        <dbReference type="ARBA" id="ARBA00022692"/>
    </source>
</evidence>
<evidence type="ECO:0000256" key="3">
    <source>
        <dbReference type="ARBA" id="ARBA00022989"/>
    </source>
</evidence>
<keyword evidence="8" id="KW-1185">Reference proteome</keyword>
<dbReference type="Pfam" id="PF07690">
    <property type="entry name" value="MFS_1"/>
    <property type="match status" value="1"/>
</dbReference>
<feature type="transmembrane region" description="Helical" evidence="5">
    <location>
        <begin position="316"/>
        <end position="334"/>
    </location>
</feature>
<evidence type="ECO:0000313" key="8">
    <source>
        <dbReference type="Proteomes" id="UP001614264"/>
    </source>
</evidence>
<feature type="transmembrane region" description="Helical" evidence="5">
    <location>
        <begin position="24"/>
        <end position="42"/>
    </location>
</feature>
<sequence length="404" mass="41497">MSKTSAAPGASAPGIAGAPRTSRVLPVMTLAAGLSVAGNYFAQPLLGLLRTELHMTTTTAGMVVAVSQIGYALGLAFLVPLGDRYPRRDLAASLLAATGVLLLLAGVAPNGLLLLAATGLVAVTSVGAQVLVPFAAELSAPDSRARNVGTVMAGVLAGGLIGRAFSGALADVAGWRSVYWVTAVLLLATAFAVRRVLPESRGNRTDETRPGGLLRSTAALLVEVPALRRPVAVASLAMAGYTVHLVTITLLLVEEPYDWSTSTIGAVGLVGAVGPLFMPLAGRYVDRGHPRAVLLAGLLLSGLAWLVMLPARNGEVGWLIIGMIMINLGQTAMLNASQNTCYEVRPEARSRINAVFMTLFFAGGALGGALAPPVWSAYGWNGVCALAGAIAAVGLIAAARPYRF</sequence>
<keyword evidence="3 5" id="KW-1133">Transmembrane helix</keyword>
<dbReference type="InterPro" id="IPR020846">
    <property type="entry name" value="MFS_dom"/>
</dbReference>
<dbReference type="InterPro" id="IPR011701">
    <property type="entry name" value="MFS"/>
</dbReference>
<comment type="caution">
    <text evidence="7">The sequence shown here is derived from an EMBL/GenBank/DDBJ whole genome shotgun (WGS) entry which is preliminary data.</text>
</comment>
<feature type="transmembrane region" description="Helical" evidence="5">
    <location>
        <begin position="62"/>
        <end position="81"/>
    </location>
</feature>
<dbReference type="PANTHER" id="PTHR42910">
    <property type="entry name" value="TRANSPORTER SCO4007-RELATED"/>
    <property type="match status" value="1"/>
</dbReference>
<evidence type="ECO:0000313" key="7">
    <source>
        <dbReference type="EMBL" id="MFI7874399.1"/>
    </source>
</evidence>
<keyword evidence="2 5" id="KW-0812">Transmembrane</keyword>
<proteinExistence type="predicted"/>
<feature type="transmembrane region" description="Helical" evidence="5">
    <location>
        <begin position="90"/>
        <end position="108"/>
    </location>
</feature>
<feature type="transmembrane region" description="Helical" evidence="5">
    <location>
        <begin position="377"/>
        <end position="399"/>
    </location>
</feature>
<reference evidence="7 8" key="1">
    <citation type="submission" date="2024-07" db="EMBL/GenBank/DDBJ databases">
        <title>Whole genome sequencing of Prodigiosin pigment-producing Streptomyces salinarius isolated from rhizosphere soil of Arachis hypogaea.</title>
        <authorList>
            <person name="Vidhya A."/>
            <person name="Ramya S."/>
        </authorList>
    </citation>
    <scope>NUCLEOTIDE SEQUENCE [LARGE SCALE GENOMIC DNA]</scope>
    <source>
        <strain evidence="7 8">VRMG2420</strain>
    </source>
</reference>
<comment type="subcellular location">
    <subcellularLocation>
        <location evidence="1">Cell membrane</location>
        <topology evidence="1">Multi-pass membrane protein</topology>
    </subcellularLocation>
</comment>
<dbReference type="InterPro" id="IPR036259">
    <property type="entry name" value="MFS_trans_sf"/>
</dbReference>
<dbReference type="Proteomes" id="UP001614264">
    <property type="component" value="Unassembled WGS sequence"/>
</dbReference>
<evidence type="ECO:0000256" key="4">
    <source>
        <dbReference type="ARBA" id="ARBA00023136"/>
    </source>
</evidence>
<protein>
    <submittedName>
        <fullName evidence="7">MFS transporter</fullName>
    </submittedName>
</protein>
<feature type="transmembrane region" description="Helical" evidence="5">
    <location>
        <begin position="114"/>
        <end position="136"/>
    </location>
</feature>
<name>A0ABW8BH73_9ACTN</name>
<dbReference type="CDD" id="cd17324">
    <property type="entry name" value="MFS_NepI_like"/>
    <property type="match status" value="1"/>
</dbReference>
<dbReference type="PROSITE" id="PS50850">
    <property type="entry name" value="MFS"/>
    <property type="match status" value="1"/>
</dbReference>
<feature type="transmembrane region" description="Helical" evidence="5">
    <location>
        <begin position="292"/>
        <end position="310"/>
    </location>
</feature>
<dbReference type="PANTHER" id="PTHR42910:SF1">
    <property type="entry name" value="MAJOR FACILITATOR SUPERFAMILY (MFS) PROFILE DOMAIN-CONTAINING PROTEIN"/>
    <property type="match status" value="1"/>
</dbReference>
<feature type="transmembrane region" description="Helical" evidence="5">
    <location>
        <begin position="148"/>
        <end position="166"/>
    </location>
</feature>
<feature type="transmembrane region" description="Helical" evidence="5">
    <location>
        <begin position="178"/>
        <end position="197"/>
    </location>
</feature>
<dbReference type="Gene3D" id="1.20.1250.20">
    <property type="entry name" value="MFS general substrate transporter like domains"/>
    <property type="match status" value="1"/>
</dbReference>
<evidence type="ECO:0000256" key="1">
    <source>
        <dbReference type="ARBA" id="ARBA00004651"/>
    </source>
</evidence>
<organism evidence="7 8">
    <name type="scientific">Streptomyces salinarius</name>
    <dbReference type="NCBI Taxonomy" id="2762598"/>
    <lineage>
        <taxon>Bacteria</taxon>
        <taxon>Bacillati</taxon>
        <taxon>Actinomycetota</taxon>
        <taxon>Actinomycetes</taxon>
        <taxon>Kitasatosporales</taxon>
        <taxon>Streptomycetaceae</taxon>
        <taxon>Streptomyces</taxon>
    </lineage>
</organism>
<dbReference type="SUPFAM" id="SSF103473">
    <property type="entry name" value="MFS general substrate transporter"/>
    <property type="match status" value="1"/>
</dbReference>
<feature type="transmembrane region" description="Helical" evidence="5">
    <location>
        <begin position="231"/>
        <end position="253"/>
    </location>
</feature>
<feature type="domain" description="Major facilitator superfamily (MFS) profile" evidence="6">
    <location>
        <begin position="24"/>
        <end position="400"/>
    </location>
</feature>
<keyword evidence="4 5" id="KW-0472">Membrane</keyword>
<evidence type="ECO:0000256" key="5">
    <source>
        <dbReference type="SAM" id="Phobius"/>
    </source>
</evidence>
<accession>A0ABW8BH73</accession>